<dbReference type="InterPro" id="IPR000690">
    <property type="entry name" value="Matrin/U1-C_Znf_C2H2"/>
</dbReference>
<feature type="region of interest" description="Disordered" evidence="6">
    <location>
        <begin position="25"/>
        <end position="107"/>
    </location>
</feature>
<feature type="compositionally biased region" description="Basic and acidic residues" evidence="6">
    <location>
        <begin position="43"/>
        <end position="69"/>
    </location>
</feature>
<evidence type="ECO:0000259" key="7">
    <source>
        <dbReference type="PROSITE" id="PS50171"/>
    </source>
</evidence>
<dbReference type="AlphaFoldDB" id="W9WT70"/>
<dbReference type="InterPro" id="IPR040023">
    <property type="entry name" value="WBP4"/>
</dbReference>
<feature type="compositionally biased region" description="Basic and acidic residues" evidence="6">
    <location>
        <begin position="249"/>
        <end position="266"/>
    </location>
</feature>
<sequence length="295" mass="33144">MSEYWKSTPKYWCKHCSTYVKDTPFERRQHEGTTKHQNNLKRFLRDIQNSHERGEREKERAKSEVERLKGVAGGDSGTSVSPSQSSSKQSRPSAQNPQSAADRKRQWAQLAEMGIKIPEEFRSEMAMVGDWQVVSQQVVDETPSEAPLSIGVKKRKYEGQEEDEEEKHEAGEAVVRRGWGATTKKYPGEDKADLDELLSGSISLKRETPGSLSTQFQSGEKDSLQAGHKPVLSQDGHQGGDYTSPKVESFSKNRPDEDGLVVKEEPGSTQPSKSMDRIPEEIPVPVFKRRKAKIS</sequence>
<dbReference type="GO" id="GO:0003723">
    <property type="term" value="F:RNA binding"/>
    <property type="evidence" value="ECO:0007669"/>
    <property type="project" value="TreeGrafter"/>
</dbReference>
<evidence type="ECO:0000256" key="3">
    <source>
        <dbReference type="ARBA" id="ARBA00022771"/>
    </source>
</evidence>
<dbReference type="PANTHER" id="PTHR13173">
    <property type="entry name" value="WW DOMAIN BINDING PROTEIN 4"/>
    <property type="match status" value="1"/>
</dbReference>
<evidence type="ECO:0000256" key="1">
    <source>
        <dbReference type="ARBA" id="ARBA00004123"/>
    </source>
</evidence>
<dbReference type="GO" id="GO:0071011">
    <property type="term" value="C:precatalytic spliceosome"/>
    <property type="evidence" value="ECO:0007669"/>
    <property type="project" value="TreeGrafter"/>
</dbReference>
<feature type="region of interest" description="Disordered" evidence="6">
    <location>
        <begin position="139"/>
        <end position="295"/>
    </location>
</feature>
<keyword evidence="9" id="KW-1185">Reference proteome</keyword>
<feature type="compositionally biased region" description="Basic and acidic residues" evidence="6">
    <location>
        <begin position="25"/>
        <end position="34"/>
    </location>
</feature>
<accession>W9WT70</accession>
<evidence type="ECO:0000313" key="9">
    <source>
        <dbReference type="Proteomes" id="UP000019471"/>
    </source>
</evidence>
<dbReference type="STRING" id="1182543.W9WT70"/>
<keyword evidence="5" id="KW-0539">Nucleus</keyword>
<dbReference type="GeneID" id="19193543"/>
<evidence type="ECO:0000256" key="5">
    <source>
        <dbReference type="ARBA" id="ARBA00023242"/>
    </source>
</evidence>
<organism evidence="8 9">
    <name type="scientific">Cladophialophora psammophila CBS 110553</name>
    <dbReference type="NCBI Taxonomy" id="1182543"/>
    <lineage>
        <taxon>Eukaryota</taxon>
        <taxon>Fungi</taxon>
        <taxon>Dikarya</taxon>
        <taxon>Ascomycota</taxon>
        <taxon>Pezizomycotina</taxon>
        <taxon>Eurotiomycetes</taxon>
        <taxon>Chaetothyriomycetidae</taxon>
        <taxon>Chaetothyriales</taxon>
        <taxon>Herpotrichiellaceae</taxon>
        <taxon>Cladophialophora</taxon>
    </lineage>
</organism>
<feature type="domain" description="Matrin-type" evidence="7">
    <location>
        <begin position="11"/>
        <end position="42"/>
    </location>
</feature>
<keyword evidence="4" id="KW-0862">Zinc</keyword>
<evidence type="ECO:0000256" key="6">
    <source>
        <dbReference type="SAM" id="MobiDB-lite"/>
    </source>
</evidence>
<reference evidence="8 9" key="1">
    <citation type="submission" date="2013-03" db="EMBL/GenBank/DDBJ databases">
        <title>The Genome Sequence of Cladophialophora psammophila CBS 110553.</title>
        <authorList>
            <consortium name="The Broad Institute Genomics Platform"/>
            <person name="Cuomo C."/>
            <person name="de Hoog S."/>
            <person name="Gorbushina A."/>
            <person name="Walker B."/>
            <person name="Young S.K."/>
            <person name="Zeng Q."/>
            <person name="Gargeya S."/>
            <person name="Fitzgerald M."/>
            <person name="Haas B."/>
            <person name="Abouelleil A."/>
            <person name="Allen A.W."/>
            <person name="Alvarado L."/>
            <person name="Arachchi H.M."/>
            <person name="Berlin A.M."/>
            <person name="Chapman S.B."/>
            <person name="Gainer-Dewar J."/>
            <person name="Goldberg J."/>
            <person name="Griggs A."/>
            <person name="Gujja S."/>
            <person name="Hansen M."/>
            <person name="Howarth C."/>
            <person name="Imamovic A."/>
            <person name="Ireland A."/>
            <person name="Larimer J."/>
            <person name="McCowan C."/>
            <person name="Murphy C."/>
            <person name="Pearson M."/>
            <person name="Poon T.W."/>
            <person name="Priest M."/>
            <person name="Roberts A."/>
            <person name="Saif S."/>
            <person name="Shea T."/>
            <person name="Sisk P."/>
            <person name="Sykes S."/>
            <person name="Wortman J."/>
            <person name="Nusbaum C."/>
            <person name="Birren B."/>
        </authorList>
    </citation>
    <scope>NUCLEOTIDE SEQUENCE [LARGE SCALE GENOMIC DNA]</scope>
    <source>
        <strain evidence="8 9">CBS 110553</strain>
    </source>
</reference>
<keyword evidence="3" id="KW-0863">Zinc-finger</keyword>
<evidence type="ECO:0000256" key="4">
    <source>
        <dbReference type="ARBA" id="ARBA00022833"/>
    </source>
</evidence>
<dbReference type="eggNOG" id="KOG0150">
    <property type="taxonomic scope" value="Eukaryota"/>
</dbReference>
<proteinExistence type="predicted"/>
<dbReference type="SMART" id="SM00451">
    <property type="entry name" value="ZnF_U1"/>
    <property type="match status" value="1"/>
</dbReference>
<keyword evidence="2" id="KW-0479">Metal-binding</keyword>
<dbReference type="GO" id="GO:0008270">
    <property type="term" value="F:zinc ion binding"/>
    <property type="evidence" value="ECO:0007669"/>
    <property type="project" value="UniProtKB-KW"/>
</dbReference>
<dbReference type="Gene3D" id="3.30.160.60">
    <property type="entry name" value="Classic Zinc Finger"/>
    <property type="match status" value="1"/>
</dbReference>
<dbReference type="SUPFAM" id="SSF57667">
    <property type="entry name" value="beta-beta-alpha zinc fingers"/>
    <property type="match status" value="1"/>
</dbReference>
<dbReference type="Proteomes" id="UP000019471">
    <property type="component" value="Unassembled WGS sequence"/>
</dbReference>
<feature type="compositionally biased region" description="Low complexity" evidence="6">
    <location>
        <begin position="77"/>
        <end position="93"/>
    </location>
</feature>
<dbReference type="InterPro" id="IPR036236">
    <property type="entry name" value="Znf_C2H2_sf"/>
</dbReference>
<dbReference type="HOGENOM" id="CLU_051534_0_0_1"/>
<dbReference type="PROSITE" id="PS50171">
    <property type="entry name" value="ZF_MATRIN"/>
    <property type="match status" value="1"/>
</dbReference>
<dbReference type="PANTHER" id="PTHR13173:SF10">
    <property type="entry name" value="WW DOMAIN-BINDING PROTEIN 4"/>
    <property type="match status" value="1"/>
</dbReference>
<dbReference type="Pfam" id="PF06220">
    <property type="entry name" value="zf-U1"/>
    <property type="match status" value="1"/>
</dbReference>
<dbReference type="RefSeq" id="XP_007747616.1">
    <property type="nucleotide sequence ID" value="XM_007749426.1"/>
</dbReference>
<dbReference type="InterPro" id="IPR013085">
    <property type="entry name" value="U1-CZ_Znf_C2H2"/>
</dbReference>
<evidence type="ECO:0000313" key="8">
    <source>
        <dbReference type="EMBL" id="EXJ68230.1"/>
    </source>
</evidence>
<dbReference type="OrthoDB" id="191651at2759"/>
<dbReference type="EMBL" id="AMGX01000014">
    <property type="protein sequence ID" value="EXJ68230.1"/>
    <property type="molecule type" value="Genomic_DNA"/>
</dbReference>
<comment type="subcellular location">
    <subcellularLocation>
        <location evidence="1">Nucleus</location>
    </subcellularLocation>
</comment>
<name>W9WT70_9EURO</name>
<gene>
    <name evidence="8" type="ORF">A1O5_08845</name>
</gene>
<protein>
    <recommendedName>
        <fullName evidence="7">Matrin-type domain-containing protein</fullName>
    </recommendedName>
</protein>
<dbReference type="GO" id="GO:0000398">
    <property type="term" value="P:mRNA splicing, via spliceosome"/>
    <property type="evidence" value="ECO:0007669"/>
    <property type="project" value="InterPro"/>
</dbReference>
<comment type="caution">
    <text evidence="8">The sequence shown here is derived from an EMBL/GenBank/DDBJ whole genome shotgun (WGS) entry which is preliminary data.</text>
</comment>
<dbReference type="InterPro" id="IPR003604">
    <property type="entry name" value="Matrin/U1-like-C_Znf_C2H2"/>
</dbReference>
<evidence type="ECO:0000256" key="2">
    <source>
        <dbReference type="ARBA" id="ARBA00022723"/>
    </source>
</evidence>